<evidence type="ECO:0000256" key="1">
    <source>
        <dbReference type="ARBA" id="ARBA00022849"/>
    </source>
</evidence>
<dbReference type="AlphaFoldDB" id="A0A5K7YH23"/>
<evidence type="ECO:0000259" key="2">
    <source>
        <dbReference type="SMART" id="SM00226"/>
    </source>
</evidence>
<evidence type="ECO:0000313" key="4">
    <source>
        <dbReference type="Proteomes" id="UP000427906"/>
    </source>
</evidence>
<dbReference type="InterPro" id="IPR036196">
    <property type="entry name" value="Ptyr_pPase_sf"/>
</dbReference>
<dbReference type="GO" id="GO:0046685">
    <property type="term" value="P:response to arsenic-containing substance"/>
    <property type="evidence" value="ECO:0007669"/>
    <property type="project" value="UniProtKB-KW"/>
</dbReference>
<dbReference type="RefSeq" id="WP_231716453.1">
    <property type="nucleotide sequence ID" value="NZ_AP021874.1"/>
</dbReference>
<gene>
    <name evidence="3" type="ORF">DSCA_23460</name>
</gene>
<proteinExistence type="predicted"/>
<dbReference type="SUPFAM" id="SSF52788">
    <property type="entry name" value="Phosphotyrosine protein phosphatases I"/>
    <property type="match status" value="1"/>
</dbReference>
<organism evidence="3 4">
    <name type="scientific">Desulfosarcina alkanivorans</name>
    <dbReference type="NCBI Taxonomy" id="571177"/>
    <lineage>
        <taxon>Bacteria</taxon>
        <taxon>Pseudomonadati</taxon>
        <taxon>Thermodesulfobacteriota</taxon>
        <taxon>Desulfobacteria</taxon>
        <taxon>Desulfobacterales</taxon>
        <taxon>Desulfosarcinaceae</taxon>
        <taxon>Desulfosarcina</taxon>
    </lineage>
</organism>
<dbReference type="EMBL" id="AP021874">
    <property type="protein sequence ID" value="BBO68416.1"/>
    <property type="molecule type" value="Genomic_DNA"/>
</dbReference>
<dbReference type="PANTHER" id="PTHR43428:SF1">
    <property type="entry name" value="ARSENATE REDUCTASE"/>
    <property type="match status" value="1"/>
</dbReference>
<dbReference type="InterPro" id="IPR023485">
    <property type="entry name" value="Ptyr_pPase"/>
</dbReference>
<dbReference type="KEGG" id="dalk:DSCA_23460"/>
<dbReference type="Pfam" id="PF01451">
    <property type="entry name" value="LMWPc"/>
    <property type="match status" value="1"/>
</dbReference>
<dbReference type="Proteomes" id="UP000427906">
    <property type="component" value="Chromosome"/>
</dbReference>
<evidence type="ECO:0000313" key="3">
    <source>
        <dbReference type="EMBL" id="BBO68416.1"/>
    </source>
</evidence>
<keyword evidence="4" id="KW-1185">Reference proteome</keyword>
<feature type="domain" description="Phosphotyrosine protein phosphatase I" evidence="2">
    <location>
        <begin position="5"/>
        <end position="137"/>
    </location>
</feature>
<dbReference type="PANTHER" id="PTHR43428">
    <property type="entry name" value="ARSENATE REDUCTASE"/>
    <property type="match status" value="1"/>
</dbReference>
<keyword evidence="1" id="KW-0059">Arsenical resistance</keyword>
<accession>A0A5K7YH23</accession>
<sequence length="151" mass="16818">MPSKMKILFICQHNSGRSQMAEAYLKKVFGNDFDVESAGLEPADAVNPLVVQVMAEVGVDLSAKKPQSVFELFKAGRLYDHVVTVCRDSEEKCPLFPGVTRRWRWPFPDPAKVEGADDEKLAEVRRIGDMISGWLKNPPDGAIDYHALIDG</sequence>
<protein>
    <submittedName>
        <fullName evidence="3">Protein-tyrosine-phosphatase</fullName>
    </submittedName>
</protein>
<name>A0A5K7YH23_9BACT</name>
<dbReference type="Gene3D" id="3.40.50.2300">
    <property type="match status" value="1"/>
</dbReference>
<dbReference type="SMART" id="SM00226">
    <property type="entry name" value="LMWPc"/>
    <property type="match status" value="1"/>
</dbReference>
<reference evidence="3 4" key="1">
    <citation type="submission" date="2019-11" db="EMBL/GenBank/DDBJ databases">
        <title>Comparative genomics of hydrocarbon-degrading Desulfosarcina strains.</title>
        <authorList>
            <person name="Watanabe M."/>
            <person name="Kojima H."/>
            <person name="Fukui M."/>
        </authorList>
    </citation>
    <scope>NUCLEOTIDE SEQUENCE [LARGE SCALE GENOMIC DNA]</scope>
    <source>
        <strain evidence="3 4">PL12</strain>
    </source>
</reference>
<dbReference type="CDD" id="cd16345">
    <property type="entry name" value="LMWP_ArsC"/>
    <property type="match status" value="1"/>
</dbReference>